<evidence type="ECO:0000313" key="3">
    <source>
        <dbReference type="Proteomes" id="UP000594638"/>
    </source>
</evidence>
<dbReference type="Proteomes" id="UP000594638">
    <property type="component" value="Unassembled WGS sequence"/>
</dbReference>
<proteinExistence type="predicted"/>
<feature type="compositionally biased region" description="Polar residues" evidence="1">
    <location>
        <begin position="149"/>
        <end position="158"/>
    </location>
</feature>
<feature type="compositionally biased region" description="Basic and acidic residues" evidence="1">
    <location>
        <begin position="99"/>
        <end position="111"/>
    </location>
</feature>
<accession>A0A8S0UQY8</accession>
<dbReference type="EMBL" id="CACTIH010007945">
    <property type="protein sequence ID" value="CAA3018833.1"/>
    <property type="molecule type" value="Genomic_DNA"/>
</dbReference>
<comment type="caution">
    <text evidence="2">The sequence shown here is derived from an EMBL/GenBank/DDBJ whole genome shotgun (WGS) entry which is preliminary data.</text>
</comment>
<protein>
    <submittedName>
        <fullName evidence="2">Uncharacterized protein</fullName>
    </submittedName>
</protein>
<dbReference type="OrthoDB" id="1928974at2759"/>
<dbReference type="AlphaFoldDB" id="A0A8S0UQY8"/>
<reference evidence="2 3" key="1">
    <citation type="submission" date="2019-12" db="EMBL/GenBank/DDBJ databases">
        <authorList>
            <person name="Alioto T."/>
            <person name="Alioto T."/>
            <person name="Gomez Garrido J."/>
        </authorList>
    </citation>
    <scope>NUCLEOTIDE SEQUENCE [LARGE SCALE GENOMIC DNA]</scope>
</reference>
<keyword evidence="3" id="KW-1185">Reference proteome</keyword>
<gene>
    <name evidence="2" type="ORF">OLEA9_A082356</name>
</gene>
<feature type="non-terminal residue" evidence="2">
    <location>
        <position position="192"/>
    </location>
</feature>
<feature type="compositionally biased region" description="Basic and acidic residues" evidence="1">
    <location>
        <begin position="65"/>
        <end position="85"/>
    </location>
</feature>
<name>A0A8S0UQY8_OLEEU</name>
<feature type="compositionally biased region" description="Polar residues" evidence="1">
    <location>
        <begin position="86"/>
        <end position="97"/>
    </location>
</feature>
<evidence type="ECO:0000256" key="1">
    <source>
        <dbReference type="SAM" id="MobiDB-lite"/>
    </source>
</evidence>
<evidence type="ECO:0000313" key="2">
    <source>
        <dbReference type="EMBL" id="CAA3018833.1"/>
    </source>
</evidence>
<feature type="compositionally biased region" description="Basic and acidic residues" evidence="1">
    <location>
        <begin position="18"/>
        <end position="39"/>
    </location>
</feature>
<sequence length="192" mass="21761">MVEIGSPDCERISSPTQSRKDVEEINGDKRRRDGHRDLSRSQYSSSGELYKHSDRQSSRNSHTYCTHDDYRKRDKHVDDYDRDYPKSSSRSGQNSCGYESDRSRRDYEHWSTEYPRGVKYSQDKSDNLGNRSRDKARDSSSDRAGSATLADNQSSSSKQAREASGKIPSDQAYVTDSDVDAAKIAAMKAPEL</sequence>
<feature type="compositionally biased region" description="Basic and acidic residues" evidence="1">
    <location>
        <begin position="121"/>
        <end position="141"/>
    </location>
</feature>
<dbReference type="Gramene" id="OE9A082356T1">
    <property type="protein sequence ID" value="OE9A082356C1"/>
    <property type="gene ID" value="OE9A082356"/>
</dbReference>
<organism evidence="2 3">
    <name type="scientific">Olea europaea subsp. europaea</name>
    <dbReference type="NCBI Taxonomy" id="158383"/>
    <lineage>
        <taxon>Eukaryota</taxon>
        <taxon>Viridiplantae</taxon>
        <taxon>Streptophyta</taxon>
        <taxon>Embryophyta</taxon>
        <taxon>Tracheophyta</taxon>
        <taxon>Spermatophyta</taxon>
        <taxon>Magnoliopsida</taxon>
        <taxon>eudicotyledons</taxon>
        <taxon>Gunneridae</taxon>
        <taxon>Pentapetalae</taxon>
        <taxon>asterids</taxon>
        <taxon>lamiids</taxon>
        <taxon>Lamiales</taxon>
        <taxon>Oleaceae</taxon>
        <taxon>Oleeae</taxon>
        <taxon>Olea</taxon>
    </lineage>
</organism>
<feature type="region of interest" description="Disordered" evidence="1">
    <location>
        <begin position="1"/>
        <end position="175"/>
    </location>
</feature>